<feature type="compositionally biased region" description="Low complexity" evidence="18">
    <location>
        <begin position="37"/>
        <end position="50"/>
    </location>
</feature>
<evidence type="ECO:0000256" key="18">
    <source>
        <dbReference type="SAM" id="MobiDB-lite"/>
    </source>
</evidence>
<evidence type="ECO:0000256" key="13">
    <source>
        <dbReference type="ARBA" id="ARBA00022842"/>
    </source>
</evidence>
<dbReference type="SUPFAM" id="SSF56112">
    <property type="entry name" value="Protein kinase-like (PK-like)"/>
    <property type="match status" value="1"/>
</dbReference>
<dbReference type="InterPro" id="IPR008271">
    <property type="entry name" value="Ser/Thr_kinase_AS"/>
</dbReference>
<evidence type="ECO:0000256" key="8">
    <source>
        <dbReference type="ARBA" id="ARBA00022679"/>
    </source>
</evidence>
<evidence type="ECO:0000256" key="1">
    <source>
        <dbReference type="ARBA" id="ARBA00001946"/>
    </source>
</evidence>
<dbReference type="EnsemblMetazoa" id="tetur34g00570.1">
    <property type="protein sequence ID" value="tetur34g00570.1"/>
    <property type="gene ID" value="tetur34g00570"/>
</dbReference>
<dbReference type="GO" id="GO:0005737">
    <property type="term" value="C:cytoplasm"/>
    <property type="evidence" value="ECO:0007669"/>
    <property type="project" value="UniProtKB-ARBA"/>
</dbReference>
<keyword evidence="5" id="KW-0963">Cytoplasm</keyword>
<dbReference type="SMART" id="SM00220">
    <property type="entry name" value="S_TKc"/>
    <property type="match status" value="1"/>
</dbReference>
<dbReference type="GO" id="GO:0051093">
    <property type="term" value="P:negative regulation of developmental process"/>
    <property type="evidence" value="ECO:0007669"/>
    <property type="project" value="UniProtKB-ARBA"/>
</dbReference>
<dbReference type="GO" id="GO:0009653">
    <property type="term" value="P:anatomical structure morphogenesis"/>
    <property type="evidence" value="ECO:0007669"/>
    <property type="project" value="UniProtKB-ARBA"/>
</dbReference>
<feature type="region of interest" description="Disordered" evidence="18">
    <location>
        <begin position="603"/>
        <end position="718"/>
    </location>
</feature>
<dbReference type="EMBL" id="CAEY01000991">
    <property type="status" value="NOT_ANNOTATED_CDS"/>
    <property type="molecule type" value="Genomic_DNA"/>
</dbReference>
<dbReference type="EC" id="2.7.11.1" evidence="4"/>
<evidence type="ECO:0000256" key="17">
    <source>
        <dbReference type="PROSITE-ProRule" id="PRU10141"/>
    </source>
</evidence>
<evidence type="ECO:0000256" key="3">
    <source>
        <dbReference type="ARBA" id="ARBA00009903"/>
    </source>
</evidence>
<evidence type="ECO:0000256" key="10">
    <source>
        <dbReference type="ARBA" id="ARBA00022741"/>
    </source>
</evidence>
<feature type="compositionally biased region" description="Basic and acidic residues" evidence="18">
    <location>
        <begin position="704"/>
        <end position="717"/>
    </location>
</feature>
<dbReference type="Proteomes" id="UP000015104">
    <property type="component" value="Unassembled WGS sequence"/>
</dbReference>
<keyword evidence="22" id="KW-1185">Reference proteome</keyword>
<feature type="compositionally biased region" description="Low complexity" evidence="18">
    <location>
        <begin position="608"/>
        <end position="625"/>
    </location>
</feature>
<feature type="compositionally biased region" description="Pro residues" evidence="18">
    <location>
        <begin position="388"/>
        <end position="399"/>
    </location>
</feature>
<dbReference type="Pfam" id="PF00069">
    <property type="entry name" value="Pkinase"/>
    <property type="match status" value="2"/>
</dbReference>
<evidence type="ECO:0000256" key="2">
    <source>
        <dbReference type="ARBA" id="ARBA00004300"/>
    </source>
</evidence>
<dbReference type="InterPro" id="IPR050839">
    <property type="entry name" value="Rho-assoc_Ser/Thr_Kinase"/>
</dbReference>
<dbReference type="Gene3D" id="1.10.510.10">
    <property type="entry name" value="Transferase(Phosphotransferase) domain 1"/>
    <property type="match status" value="2"/>
</dbReference>
<comment type="subcellular location">
    <subcellularLocation>
        <location evidence="2">Cytoplasm</location>
        <location evidence="2">Cytoskeleton</location>
        <location evidence="2">Microtubule organizing center</location>
        <location evidence="2">Centrosome</location>
    </subcellularLocation>
</comment>
<accession>T1L2V8</accession>
<evidence type="ECO:0000259" key="20">
    <source>
        <dbReference type="PROSITE" id="PS51285"/>
    </source>
</evidence>
<dbReference type="FunFam" id="1.10.510.10:FF:000086">
    <property type="entry name" value="Non-specific serine/threonine protein kinase"/>
    <property type="match status" value="1"/>
</dbReference>
<feature type="domain" description="AGC-kinase C-terminal" evidence="20">
    <location>
        <begin position="1102"/>
        <end position="1187"/>
    </location>
</feature>
<reference evidence="22" key="1">
    <citation type="submission" date="2011-08" db="EMBL/GenBank/DDBJ databases">
        <authorList>
            <person name="Rombauts S."/>
        </authorList>
    </citation>
    <scope>NUCLEOTIDE SEQUENCE</scope>
    <source>
        <strain evidence="22">London</strain>
    </source>
</reference>
<comment type="similarity">
    <text evidence="3">Belongs to the protein kinase superfamily. AGC Ser/Thr protein kinase family.</text>
</comment>
<comment type="cofactor">
    <cofactor evidence="1">
        <name>Mg(2+)</name>
        <dbReference type="ChEBI" id="CHEBI:18420"/>
    </cofactor>
</comment>
<feature type="compositionally biased region" description="Low complexity" evidence="18">
    <location>
        <begin position="400"/>
        <end position="414"/>
    </location>
</feature>
<dbReference type="GO" id="GO:0042308">
    <property type="term" value="P:negative regulation of protein import into nucleus"/>
    <property type="evidence" value="ECO:0007669"/>
    <property type="project" value="UniProtKB-ARBA"/>
</dbReference>
<evidence type="ECO:0000313" key="22">
    <source>
        <dbReference type="Proteomes" id="UP000015104"/>
    </source>
</evidence>
<organism evidence="21 22">
    <name type="scientific">Tetranychus urticae</name>
    <name type="common">Two-spotted spider mite</name>
    <dbReference type="NCBI Taxonomy" id="32264"/>
    <lineage>
        <taxon>Eukaryota</taxon>
        <taxon>Metazoa</taxon>
        <taxon>Ecdysozoa</taxon>
        <taxon>Arthropoda</taxon>
        <taxon>Chelicerata</taxon>
        <taxon>Arachnida</taxon>
        <taxon>Acari</taxon>
        <taxon>Acariformes</taxon>
        <taxon>Trombidiformes</taxon>
        <taxon>Prostigmata</taxon>
        <taxon>Eleutherengona</taxon>
        <taxon>Raphignathae</taxon>
        <taxon>Tetranychoidea</taxon>
        <taxon>Tetranychidae</taxon>
        <taxon>Tetranychus</taxon>
    </lineage>
</organism>
<dbReference type="GO" id="GO:0071944">
    <property type="term" value="C:cell periphery"/>
    <property type="evidence" value="ECO:0007669"/>
    <property type="project" value="UniProtKB-ARBA"/>
</dbReference>
<feature type="compositionally biased region" description="Polar residues" evidence="18">
    <location>
        <begin position="368"/>
        <end position="378"/>
    </location>
</feature>
<dbReference type="PROSITE" id="PS50011">
    <property type="entry name" value="PROTEIN_KINASE_DOM"/>
    <property type="match status" value="1"/>
</dbReference>
<evidence type="ECO:0000256" key="4">
    <source>
        <dbReference type="ARBA" id="ARBA00012513"/>
    </source>
</evidence>
<dbReference type="GO" id="GO:0009966">
    <property type="term" value="P:regulation of signal transduction"/>
    <property type="evidence" value="ECO:0007669"/>
    <property type="project" value="UniProtKB-ARBA"/>
</dbReference>
<keyword evidence="12 17" id="KW-0067">ATP-binding</keyword>
<protein>
    <recommendedName>
        <fullName evidence="4">non-specific serine/threonine protein kinase</fullName>
        <ecNumber evidence="4">2.7.11.1</ecNumber>
    </recommendedName>
</protein>
<dbReference type="GO" id="GO:0035329">
    <property type="term" value="P:hippo signaling"/>
    <property type="evidence" value="ECO:0007669"/>
    <property type="project" value="UniProtKB-ARBA"/>
</dbReference>
<dbReference type="PANTHER" id="PTHR22988:SF76">
    <property type="entry name" value="CHROMOSOME UNDETERMINED SCAFFOLD_135, WHOLE GENOME SHOTGUN SEQUENCE"/>
    <property type="match status" value="1"/>
</dbReference>
<evidence type="ECO:0000256" key="12">
    <source>
        <dbReference type="ARBA" id="ARBA00022840"/>
    </source>
</evidence>
<dbReference type="GO" id="GO:0045177">
    <property type="term" value="C:apical part of cell"/>
    <property type="evidence" value="ECO:0007669"/>
    <property type="project" value="UniProtKB-ARBA"/>
</dbReference>
<dbReference type="STRING" id="32264.T1L2V8"/>
<keyword evidence="9" id="KW-0479">Metal-binding</keyword>
<dbReference type="InterPro" id="IPR049761">
    <property type="entry name" value="LATS1-like_MobB"/>
</dbReference>
<dbReference type="CDD" id="cd21778">
    <property type="entry name" value="MobB_LATS1"/>
    <property type="match status" value="1"/>
</dbReference>
<dbReference type="InterPro" id="IPR011009">
    <property type="entry name" value="Kinase-like_dom_sf"/>
</dbReference>
<feature type="region of interest" description="Disordered" evidence="18">
    <location>
        <begin position="317"/>
        <end position="338"/>
    </location>
</feature>
<keyword evidence="14" id="KW-0206">Cytoskeleton</keyword>
<keyword evidence="11" id="KW-0418">Kinase</keyword>
<reference evidence="21" key="2">
    <citation type="submission" date="2015-06" db="UniProtKB">
        <authorList>
            <consortium name="EnsemblMetazoa"/>
        </authorList>
    </citation>
    <scope>IDENTIFICATION</scope>
</reference>
<dbReference type="AlphaFoldDB" id="T1L2V8"/>
<evidence type="ECO:0000256" key="5">
    <source>
        <dbReference type="ARBA" id="ARBA00022490"/>
    </source>
</evidence>
<keyword evidence="7" id="KW-0597">Phosphoprotein</keyword>
<dbReference type="InterPro" id="IPR000961">
    <property type="entry name" value="AGC-kinase_C"/>
</dbReference>
<comment type="catalytic activity">
    <reaction evidence="15">
        <text>L-threonyl-[protein] + ATP = O-phospho-L-threonyl-[protein] + ADP + H(+)</text>
        <dbReference type="Rhea" id="RHEA:46608"/>
        <dbReference type="Rhea" id="RHEA-COMP:11060"/>
        <dbReference type="Rhea" id="RHEA-COMP:11605"/>
        <dbReference type="ChEBI" id="CHEBI:15378"/>
        <dbReference type="ChEBI" id="CHEBI:30013"/>
        <dbReference type="ChEBI" id="CHEBI:30616"/>
        <dbReference type="ChEBI" id="CHEBI:61977"/>
        <dbReference type="ChEBI" id="CHEBI:456216"/>
        <dbReference type="EC" id="2.7.11.1"/>
    </reaction>
</comment>
<feature type="domain" description="Protein kinase" evidence="19">
    <location>
        <begin position="791"/>
        <end position="1101"/>
    </location>
</feature>
<feature type="compositionally biased region" description="Polar residues" evidence="18">
    <location>
        <begin position="663"/>
        <end position="675"/>
    </location>
</feature>
<evidence type="ECO:0000256" key="11">
    <source>
        <dbReference type="ARBA" id="ARBA00022777"/>
    </source>
</evidence>
<evidence type="ECO:0000313" key="21">
    <source>
        <dbReference type="EnsemblMetazoa" id="tetur34g00570.1"/>
    </source>
</evidence>
<dbReference type="PANTHER" id="PTHR22988">
    <property type="entry name" value="MYOTONIC DYSTROPHY S/T KINASE-RELATED"/>
    <property type="match status" value="1"/>
</dbReference>
<feature type="compositionally biased region" description="Low complexity" evidence="18">
    <location>
        <begin position="59"/>
        <end position="77"/>
    </location>
</feature>
<dbReference type="GO" id="GO:0048731">
    <property type="term" value="P:system development"/>
    <property type="evidence" value="ECO:0007669"/>
    <property type="project" value="UniProtKB-ARBA"/>
</dbReference>
<dbReference type="Gene3D" id="3.30.200.20">
    <property type="entry name" value="Phosphorylase Kinase, domain 1"/>
    <property type="match status" value="2"/>
</dbReference>
<evidence type="ECO:0000256" key="14">
    <source>
        <dbReference type="ARBA" id="ARBA00023212"/>
    </source>
</evidence>
<evidence type="ECO:0000256" key="6">
    <source>
        <dbReference type="ARBA" id="ARBA00022527"/>
    </source>
</evidence>
<evidence type="ECO:0000256" key="9">
    <source>
        <dbReference type="ARBA" id="ARBA00022723"/>
    </source>
</evidence>
<dbReference type="GO" id="GO:0005524">
    <property type="term" value="F:ATP binding"/>
    <property type="evidence" value="ECO:0007669"/>
    <property type="project" value="UniProtKB-UniRule"/>
</dbReference>
<dbReference type="InterPro" id="IPR000719">
    <property type="entry name" value="Prot_kinase_dom"/>
</dbReference>
<dbReference type="GO" id="GO:0004674">
    <property type="term" value="F:protein serine/threonine kinase activity"/>
    <property type="evidence" value="ECO:0007669"/>
    <property type="project" value="UniProtKB-KW"/>
</dbReference>
<dbReference type="GO" id="GO:0048814">
    <property type="term" value="P:regulation of dendrite morphogenesis"/>
    <property type="evidence" value="ECO:0007669"/>
    <property type="project" value="UniProtKB-ARBA"/>
</dbReference>
<dbReference type="FunFam" id="3.30.200.20:FF:000391">
    <property type="entry name" value="Large tumor suppressor kinase 1"/>
    <property type="match status" value="1"/>
</dbReference>
<dbReference type="SMART" id="SM00133">
    <property type="entry name" value="S_TK_X"/>
    <property type="match status" value="1"/>
</dbReference>
<keyword evidence="10 17" id="KW-0547">Nucleotide-binding</keyword>
<dbReference type="CDD" id="cd05598">
    <property type="entry name" value="STKc_LATS"/>
    <property type="match status" value="1"/>
</dbReference>
<evidence type="ECO:0000256" key="15">
    <source>
        <dbReference type="ARBA" id="ARBA00047899"/>
    </source>
</evidence>
<dbReference type="PROSITE" id="PS51285">
    <property type="entry name" value="AGC_KINASE_CTER"/>
    <property type="match status" value="1"/>
</dbReference>
<dbReference type="GO" id="GO:0005813">
    <property type="term" value="C:centrosome"/>
    <property type="evidence" value="ECO:0007669"/>
    <property type="project" value="UniProtKB-SubCell"/>
</dbReference>
<dbReference type="HOGENOM" id="CLU_269204_0_0_1"/>
<keyword evidence="13" id="KW-0460">Magnesium</keyword>
<feature type="compositionally biased region" description="Low complexity" evidence="18">
    <location>
        <begin position="429"/>
        <end position="456"/>
    </location>
</feature>
<feature type="region of interest" description="Disordered" evidence="18">
    <location>
        <begin position="26"/>
        <end position="77"/>
    </location>
</feature>
<evidence type="ECO:0000256" key="16">
    <source>
        <dbReference type="ARBA" id="ARBA00048679"/>
    </source>
</evidence>
<feature type="binding site" evidence="17">
    <location>
        <position position="820"/>
    </location>
    <ligand>
        <name>ATP</name>
        <dbReference type="ChEBI" id="CHEBI:30616"/>
    </ligand>
</feature>
<dbReference type="GO" id="GO:0046872">
    <property type="term" value="F:metal ion binding"/>
    <property type="evidence" value="ECO:0007669"/>
    <property type="project" value="UniProtKB-KW"/>
</dbReference>
<feature type="region of interest" description="Disordered" evidence="18">
    <location>
        <begin position="1126"/>
        <end position="1145"/>
    </location>
</feature>
<dbReference type="InterPro" id="IPR017441">
    <property type="entry name" value="Protein_kinase_ATP_BS"/>
</dbReference>
<dbReference type="PROSITE" id="PS00107">
    <property type="entry name" value="PROTEIN_KINASE_ATP"/>
    <property type="match status" value="1"/>
</dbReference>
<feature type="compositionally biased region" description="Pro residues" evidence="18">
    <location>
        <begin position="626"/>
        <end position="657"/>
    </location>
</feature>
<dbReference type="GO" id="GO:0022604">
    <property type="term" value="P:regulation of cell morphogenesis"/>
    <property type="evidence" value="ECO:0007669"/>
    <property type="project" value="UniProtKB-ARBA"/>
</dbReference>
<sequence length="1216" mass="132349">MAQIPNNNTKSSAQYRQKALQEIRISLLPFMNNERPTSSASSTTSDSSSSPGQTCGPCNSASTSNGSNSEASGNSNDNGENISQYLLNIGFAKRFLSNLSLAQQQQLAQQLQALSLYNNSNNHSAIHVSLQQPPSYPHSPASLSSLYSSISTPPYAASSSSGRLSPTPTITSSTCSSQNSSCLRGAAATVVSSVIKTSQLQAWSARQAKSQSPVIMQSVKSTQVQKPVLQTAIAPTVPPVNSSPHTFISQNGNNGTNSTCSSSIKLAASTNQSISQPTSNANHLPPYTSCKTIISSTNNVGLESKLLPSNCNIANNPPPYPANNTNKNQLTVPPPLPPLQVSSANCPVIPPPPPYISAVQQPTKLSTSTANINGYNRSCSHEDTIVSPQPPPPPPPPYPASFSSVPKESESLSSGAAVNLGITDYTPRVNGNNNSSSNNNSNNSNNNNVINNGVSVPTTDPPSYASSVAALAVQRAVASGPVSTIVSSGNSCRPSKPTPVNCNNKLWENNGTTTNLPNISQLPARPPPPLPPNSDLVNTVESICASQVGVIHSSNNGPPLPPKPSTLMQFNDSASITESECSSTSTSTCNGNVVLSSTITCPAKTTITPGPTKSTVTPTVTTRRTAPPPPPPSSPPLPPPPPPPSNTATPPPPPPTATIPSSNGEKQLKTSSATNNHHHSDINHRYNSPPKEINQSPIPQRKPLSKEKEQERRETKVRNYSPAAFKFYMEQHVENVIKSQQQRELRRQQLESEMAKVGLSESAQRQMRKMLHQKESNYIRLKRAKMKKSMFVKIETIGVGAFGEVALVRKKDTNQLYAMKTLRKTDVLKRNQVAHVKAERDILAEADNEWVVKLYYSFQDTNHLYFVMDYIPGGDLMSLLIKFGVFEETLARFYIAELVLAVESVHKMSFIHRDIKPDNILIDRDGHIKLTDFGLCTGFRWTHNSKYYQRNNGVDHSRGDSLDIVDQDWSNQCHCGLNTNIVKPLERRRRREHQRCQAHSLVGTPNYIAPEVLMRTGYSQSCDWWSVGVILYEMLVGHPPFLANTPEETQNKVINWKSTLRIPIESELSRDATDLILKLCCGPEDRLGKNGADEIKKHAFFSSIDFDGGLRKQKAPYIPKIRYPTDTSNFDPIDPDKLHSSSSDSNGLLDCDDDYLNGNNITENGKHPEHAFFEFTFRRFFDDGGQAYPMKINLHSADNFTANGTASSDSGQGVYV</sequence>
<feature type="region of interest" description="Disordered" evidence="18">
    <location>
        <begin position="368"/>
        <end position="458"/>
    </location>
</feature>
<keyword evidence="6" id="KW-0723">Serine/threonine-protein kinase</keyword>
<name>T1L2V8_TETUR</name>
<proteinExistence type="inferred from homology"/>
<evidence type="ECO:0000259" key="19">
    <source>
        <dbReference type="PROSITE" id="PS50011"/>
    </source>
</evidence>
<dbReference type="FunFam" id="1.10.510.10:FF:000199">
    <property type="entry name" value="Non-specific serine/threonine protein kinase"/>
    <property type="match status" value="1"/>
</dbReference>
<keyword evidence="8" id="KW-0808">Transferase</keyword>
<dbReference type="PROSITE" id="PS00108">
    <property type="entry name" value="PROTEIN_KINASE_ST"/>
    <property type="match status" value="1"/>
</dbReference>
<comment type="catalytic activity">
    <reaction evidence="16">
        <text>L-seryl-[protein] + ATP = O-phospho-L-seryl-[protein] + ADP + H(+)</text>
        <dbReference type="Rhea" id="RHEA:17989"/>
        <dbReference type="Rhea" id="RHEA-COMP:9863"/>
        <dbReference type="Rhea" id="RHEA-COMP:11604"/>
        <dbReference type="ChEBI" id="CHEBI:15378"/>
        <dbReference type="ChEBI" id="CHEBI:29999"/>
        <dbReference type="ChEBI" id="CHEBI:30616"/>
        <dbReference type="ChEBI" id="CHEBI:83421"/>
        <dbReference type="ChEBI" id="CHEBI:456216"/>
        <dbReference type="EC" id="2.7.11.1"/>
    </reaction>
</comment>
<evidence type="ECO:0000256" key="7">
    <source>
        <dbReference type="ARBA" id="ARBA00022553"/>
    </source>
</evidence>
<dbReference type="eggNOG" id="KOG0608">
    <property type="taxonomic scope" value="Eukaryota"/>
</dbReference>